<proteinExistence type="predicted"/>
<evidence type="ECO:0000256" key="1">
    <source>
        <dbReference type="SAM" id="MobiDB-lite"/>
    </source>
</evidence>
<reference evidence="2 3" key="1">
    <citation type="submission" date="2024-02" db="EMBL/GenBank/DDBJ databases">
        <title>Rhodopirellula caenicola NBRC 110016.</title>
        <authorList>
            <person name="Ichikawa N."/>
            <person name="Katano-Makiyama Y."/>
            <person name="Hidaka K."/>
        </authorList>
    </citation>
    <scope>NUCLEOTIDE SEQUENCE [LARGE SCALE GENOMIC DNA]</scope>
    <source>
        <strain evidence="2 3">NBRC 110016</strain>
    </source>
</reference>
<sequence>MKLTLPPGGSAAGSGRGGLETLSWHRPLPNALPPRVSPRPALLGEVERALKASFG</sequence>
<dbReference type="EMBL" id="BAABRO010000023">
    <property type="protein sequence ID" value="GAA5510436.1"/>
    <property type="molecule type" value="Genomic_DNA"/>
</dbReference>
<accession>A0ABP9VZ86</accession>
<organism evidence="2 3">
    <name type="scientific">Novipirellula caenicola</name>
    <dbReference type="NCBI Taxonomy" id="1536901"/>
    <lineage>
        <taxon>Bacteria</taxon>
        <taxon>Pseudomonadati</taxon>
        <taxon>Planctomycetota</taxon>
        <taxon>Planctomycetia</taxon>
        <taxon>Pirellulales</taxon>
        <taxon>Pirellulaceae</taxon>
        <taxon>Novipirellula</taxon>
    </lineage>
</organism>
<comment type="caution">
    <text evidence="2">The sequence shown here is derived from an EMBL/GenBank/DDBJ whole genome shotgun (WGS) entry which is preliminary data.</text>
</comment>
<protein>
    <submittedName>
        <fullName evidence="2">Uncharacterized protein</fullName>
    </submittedName>
</protein>
<gene>
    <name evidence="2" type="ORF">Rcae01_05944</name>
</gene>
<feature type="region of interest" description="Disordered" evidence="1">
    <location>
        <begin position="1"/>
        <end position="38"/>
    </location>
</feature>
<dbReference type="Proteomes" id="UP001416858">
    <property type="component" value="Unassembled WGS sequence"/>
</dbReference>
<keyword evidence="3" id="KW-1185">Reference proteome</keyword>
<evidence type="ECO:0000313" key="2">
    <source>
        <dbReference type="EMBL" id="GAA5510436.1"/>
    </source>
</evidence>
<evidence type="ECO:0000313" key="3">
    <source>
        <dbReference type="Proteomes" id="UP001416858"/>
    </source>
</evidence>
<name>A0ABP9VZ86_9BACT</name>